<dbReference type="AlphaFoldDB" id="A0A4C1T3V9"/>
<dbReference type="OrthoDB" id="5864054at2759"/>
<dbReference type="Proteomes" id="UP000299102">
    <property type="component" value="Unassembled WGS sequence"/>
</dbReference>
<name>A0A4C1T3V9_EUMVA</name>
<accession>A0A4C1T3V9</accession>
<protein>
    <submittedName>
        <fullName evidence="1">Uncharacterized protein</fullName>
    </submittedName>
</protein>
<comment type="caution">
    <text evidence="1">The sequence shown here is derived from an EMBL/GenBank/DDBJ whole genome shotgun (WGS) entry which is preliminary data.</text>
</comment>
<sequence>MWRSCVKYAKCIATPPRMSYMQFICAGGYAIYQLQHNWCIRRSCTPTATCEARVALNKSEHQNAVHYFVHTPQESVHHGDCARKSEVLVYAAVLKSPLQHYYLTDKTMLFTGSYLLFQSTPDYVLFKSDQFVEFKRRRENLEDNLRACRPVLLHEKLYEKWR</sequence>
<dbReference type="EMBL" id="BGZK01000034">
    <property type="protein sequence ID" value="GBP09203.1"/>
    <property type="molecule type" value="Genomic_DNA"/>
</dbReference>
<organism evidence="1 2">
    <name type="scientific">Eumeta variegata</name>
    <name type="common">Bagworm moth</name>
    <name type="synonym">Eumeta japonica</name>
    <dbReference type="NCBI Taxonomy" id="151549"/>
    <lineage>
        <taxon>Eukaryota</taxon>
        <taxon>Metazoa</taxon>
        <taxon>Ecdysozoa</taxon>
        <taxon>Arthropoda</taxon>
        <taxon>Hexapoda</taxon>
        <taxon>Insecta</taxon>
        <taxon>Pterygota</taxon>
        <taxon>Neoptera</taxon>
        <taxon>Endopterygota</taxon>
        <taxon>Lepidoptera</taxon>
        <taxon>Glossata</taxon>
        <taxon>Ditrysia</taxon>
        <taxon>Tineoidea</taxon>
        <taxon>Psychidae</taxon>
        <taxon>Oiketicinae</taxon>
        <taxon>Eumeta</taxon>
    </lineage>
</organism>
<evidence type="ECO:0000313" key="1">
    <source>
        <dbReference type="EMBL" id="GBP09203.1"/>
    </source>
</evidence>
<evidence type="ECO:0000313" key="2">
    <source>
        <dbReference type="Proteomes" id="UP000299102"/>
    </source>
</evidence>
<reference evidence="1 2" key="1">
    <citation type="journal article" date="2019" name="Commun. Biol.">
        <title>The bagworm genome reveals a unique fibroin gene that provides high tensile strength.</title>
        <authorList>
            <person name="Kono N."/>
            <person name="Nakamura H."/>
            <person name="Ohtoshi R."/>
            <person name="Tomita M."/>
            <person name="Numata K."/>
            <person name="Arakawa K."/>
        </authorList>
    </citation>
    <scope>NUCLEOTIDE SEQUENCE [LARGE SCALE GENOMIC DNA]</scope>
</reference>
<proteinExistence type="predicted"/>
<gene>
    <name evidence="1" type="ORF">EVAR_4067_1</name>
</gene>
<keyword evidence="2" id="KW-1185">Reference proteome</keyword>